<reference evidence="1" key="1">
    <citation type="submission" date="2014-09" db="EMBL/GenBank/DDBJ databases">
        <authorList>
            <person name="Magalhaes I.L.F."/>
            <person name="Oliveira U."/>
            <person name="Santos F.R."/>
            <person name="Vidigal T.H.D.A."/>
            <person name="Brescovit A.D."/>
            <person name="Santos A.J."/>
        </authorList>
    </citation>
    <scope>NUCLEOTIDE SEQUENCE</scope>
    <source>
        <tissue evidence="1">Shoot tissue taken approximately 20 cm above the soil surface</tissue>
    </source>
</reference>
<accession>A0A0A9AQK1</accession>
<sequence>MGLNFPPCSLDRIHRVMASRIRAALLHSISITCNSHKWSQPSEIYLVFS</sequence>
<organism evidence="1">
    <name type="scientific">Arundo donax</name>
    <name type="common">Giant reed</name>
    <name type="synonym">Donax arundinaceus</name>
    <dbReference type="NCBI Taxonomy" id="35708"/>
    <lineage>
        <taxon>Eukaryota</taxon>
        <taxon>Viridiplantae</taxon>
        <taxon>Streptophyta</taxon>
        <taxon>Embryophyta</taxon>
        <taxon>Tracheophyta</taxon>
        <taxon>Spermatophyta</taxon>
        <taxon>Magnoliopsida</taxon>
        <taxon>Liliopsida</taxon>
        <taxon>Poales</taxon>
        <taxon>Poaceae</taxon>
        <taxon>PACMAD clade</taxon>
        <taxon>Arundinoideae</taxon>
        <taxon>Arundineae</taxon>
        <taxon>Arundo</taxon>
    </lineage>
</organism>
<dbReference type="EMBL" id="GBRH01244474">
    <property type="protein sequence ID" value="JAD53421.1"/>
    <property type="molecule type" value="Transcribed_RNA"/>
</dbReference>
<protein>
    <submittedName>
        <fullName evidence="1">Uncharacterized protein</fullName>
    </submittedName>
</protein>
<name>A0A0A9AQK1_ARUDO</name>
<proteinExistence type="predicted"/>
<evidence type="ECO:0000313" key="1">
    <source>
        <dbReference type="EMBL" id="JAD53421.1"/>
    </source>
</evidence>
<reference evidence="1" key="2">
    <citation type="journal article" date="2015" name="Data Brief">
        <title>Shoot transcriptome of the giant reed, Arundo donax.</title>
        <authorList>
            <person name="Barrero R.A."/>
            <person name="Guerrero F.D."/>
            <person name="Moolhuijzen P."/>
            <person name="Goolsby J.A."/>
            <person name="Tidwell J."/>
            <person name="Bellgard S.E."/>
            <person name="Bellgard M.I."/>
        </authorList>
    </citation>
    <scope>NUCLEOTIDE SEQUENCE</scope>
    <source>
        <tissue evidence="1">Shoot tissue taken approximately 20 cm above the soil surface</tissue>
    </source>
</reference>
<dbReference type="AlphaFoldDB" id="A0A0A9AQK1"/>